<feature type="transmembrane region" description="Helical" evidence="1">
    <location>
        <begin position="104"/>
        <end position="122"/>
    </location>
</feature>
<protein>
    <recommendedName>
        <fullName evidence="4">VanZ-like domain-containing protein</fullName>
    </recommendedName>
</protein>
<organism evidence="2 3">
    <name type="scientific">Candidatus Kaiserbacteria bacterium CG10_big_fil_rev_8_21_14_0_10_43_70</name>
    <dbReference type="NCBI Taxonomy" id="1974605"/>
    <lineage>
        <taxon>Bacteria</taxon>
        <taxon>Candidatus Kaiseribacteriota</taxon>
    </lineage>
</organism>
<sequence>MIKSNIFILQFAVIALIALVHITALEMFLYWRFVWLDLVVHFLGGMWISLFSLSILYNFGFYEYKVPLKVFVAVVFVSLGWELFEVMIGSPRDSNFLFDTSFDLMMDGVGAFAGFMVGRRLIKKETSL</sequence>
<gene>
    <name evidence="2" type="ORF">COU13_01405</name>
</gene>
<reference evidence="3" key="1">
    <citation type="submission" date="2017-09" db="EMBL/GenBank/DDBJ databases">
        <title>Depth-based differentiation of microbial function through sediment-hosted aquifers and enrichment of novel symbionts in the deep terrestrial subsurface.</title>
        <authorList>
            <person name="Probst A.J."/>
            <person name="Ladd B."/>
            <person name="Jarett J.K."/>
            <person name="Geller-Mcgrath D.E."/>
            <person name="Sieber C.M.K."/>
            <person name="Emerson J.B."/>
            <person name="Anantharaman K."/>
            <person name="Thomas B.C."/>
            <person name="Malmstrom R."/>
            <person name="Stieglmeier M."/>
            <person name="Klingl A."/>
            <person name="Woyke T."/>
            <person name="Ryan C.M."/>
            <person name="Banfield J.F."/>
        </authorList>
    </citation>
    <scope>NUCLEOTIDE SEQUENCE [LARGE SCALE GENOMIC DNA]</scope>
</reference>
<feature type="transmembrane region" description="Helical" evidence="1">
    <location>
        <begin position="7"/>
        <end position="33"/>
    </location>
</feature>
<evidence type="ECO:0000313" key="2">
    <source>
        <dbReference type="EMBL" id="PIR86358.1"/>
    </source>
</evidence>
<evidence type="ECO:0008006" key="4">
    <source>
        <dbReference type="Google" id="ProtNLM"/>
    </source>
</evidence>
<dbReference type="AlphaFoldDB" id="A0A2H0UIY2"/>
<proteinExistence type="predicted"/>
<keyword evidence="1" id="KW-0472">Membrane</keyword>
<feature type="transmembrane region" description="Helical" evidence="1">
    <location>
        <begin position="39"/>
        <end position="59"/>
    </location>
</feature>
<dbReference type="Proteomes" id="UP000230706">
    <property type="component" value="Unassembled WGS sequence"/>
</dbReference>
<feature type="transmembrane region" description="Helical" evidence="1">
    <location>
        <begin position="66"/>
        <end position="84"/>
    </location>
</feature>
<comment type="caution">
    <text evidence="2">The sequence shown here is derived from an EMBL/GenBank/DDBJ whole genome shotgun (WGS) entry which is preliminary data.</text>
</comment>
<keyword evidence="1" id="KW-1133">Transmembrane helix</keyword>
<name>A0A2H0UIY2_9BACT</name>
<evidence type="ECO:0000313" key="3">
    <source>
        <dbReference type="Proteomes" id="UP000230706"/>
    </source>
</evidence>
<keyword evidence="1" id="KW-0812">Transmembrane</keyword>
<accession>A0A2H0UIY2</accession>
<evidence type="ECO:0000256" key="1">
    <source>
        <dbReference type="SAM" id="Phobius"/>
    </source>
</evidence>
<dbReference type="EMBL" id="PFBF01000030">
    <property type="protein sequence ID" value="PIR86358.1"/>
    <property type="molecule type" value="Genomic_DNA"/>
</dbReference>